<feature type="region of interest" description="Disordered" evidence="3">
    <location>
        <begin position="821"/>
        <end position="861"/>
    </location>
</feature>
<feature type="region of interest" description="Disordered" evidence="3">
    <location>
        <begin position="639"/>
        <end position="658"/>
    </location>
</feature>
<name>A0A8T2JXI2_9PIPI</name>
<dbReference type="Proteomes" id="UP000812440">
    <property type="component" value="Chromosome 8_10"/>
</dbReference>
<keyword evidence="6" id="KW-1185">Reference proteome</keyword>
<proteinExistence type="predicted"/>
<dbReference type="InterPro" id="IPR052779">
    <property type="entry name" value="WDR62"/>
</dbReference>
<accession>A0A8T2JXI2</accession>
<dbReference type="SMART" id="SM00320">
    <property type="entry name" value="WD40"/>
    <property type="match status" value="10"/>
</dbReference>
<dbReference type="InterPro" id="IPR015943">
    <property type="entry name" value="WD40/YVTN_repeat-like_dom_sf"/>
</dbReference>
<dbReference type="PROSITE" id="PS50294">
    <property type="entry name" value="WD_REPEATS_REGION"/>
    <property type="match status" value="1"/>
</dbReference>
<dbReference type="InterPro" id="IPR001680">
    <property type="entry name" value="WD40_rpt"/>
</dbReference>
<reference evidence="5" key="1">
    <citation type="thesis" date="2020" institute="ProQuest LLC" country="789 East Eisenhower Parkway, Ann Arbor, MI, USA">
        <title>Comparative Genomics and Chromosome Evolution.</title>
        <authorList>
            <person name="Mudd A.B."/>
        </authorList>
    </citation>
    <scope>NUCLEOTIDE SEQUENCE</scope>
    <source>
        <strain evidence="5">Female2</strain>
        <tissue evidence="5">Blood</tissue>
    </source>
</reference>
<dbReference type="PROSITE" id="PS50082">
    <property type="entry name" value="WD_REPEATS_2"/>
    <property type="match status" value="3"/>
</dbReference>
<dbReference type="EMBL" id="JAACNH010000003">
    <property type="protein sequence ID" value="KAG8448708.1"/>
    <property type="molecule type" value="Genomic_DNA"/>
</dbReference>
<evidence type="ECO:0000313" key="5">
    <source>
        <dbReference type="EMBL" id="KAG8448708.1"/>
    </source>
</evidence>
<evidence type="ECO:0000256" key="3">
    <source>
        <dbReference type="SAM" id="MobiDB-lite"/>
    </source>
</evidence>
<dbReference type="OrthoDB" id="6154712at2759"/>
<dbReference type="Pfam" id="PF24782">
    <property type="entry name" value="WD40_MABP1-WDR62_2nd"/>
    <property type="match status" value="1"/>
</dbReference>
<dbReference type="Pfam" id="PF00400">
    <property type="entry name" value="WD40"/>
    <property type="match status" value="2"/>
</dbReference>
<dbReference type="PANTHER" id="PTHR45589">
    <property type="entry name" value="WD REPEAT DOMAIN 62, ISOFORM G"/>
    <property type="match status" value="1"/>
</dbReference>
<protein>
    <recommendedName>
        <fullName evidence="4">MABP1/WDR62 second WD40 domain-containing protein</fullName>
    </recommendedName>
</protein>
<feature type="repeat" description="WD" evidence="2">
    <location>
        <begin position="551"/>
        <end position="585"/>
    </location>
</feature>
<evidence type="ECO:0000313" key="6">
    <source>
        <dbReference type="Proteomes" id="UP000812440"/>
    </source>
</evidence>
<keyword evidence="2" id="KW-0853">WD repeat</keyword>
<feature type="repeat" description="WD" evidence="2">
    <location>
        <begin position="272"/>
        <end position="294"/>
    </location>
</feature>
<feature type="repeat" description="WD" evidence="2">
    <location>
        <begin position="328"/>
        <end position="369"/>
    </location>
</feature>
<keyword evidence="1" id="KW-0677">Repeat</keyword>
<evidence type="ECO:0000256" key="1">
    <source>
        <dbReference type="ARBA" id="ARBA00022737"/>
    </source>
</evidence>
<gene>
    <name evidence="5" type="ORF">GDO86_015686</name>
</gene>
<comment type="caution">
    <text evidence="5">The sequence shown here is derived from an EMBL/GenBank/DDBJ whole genome shotgun (WGS) entry which is preliminary data.</text>
</comment>
<dbReference type="InterPro" id="IPR056162">
    <property type="entry name" value="WD40_MABP1-WDR62_2nd"/>
</dbReference>
<feature type="region of interest" description="Disordered" evidence="3">
    <location>
        <begin position="1033"/>
        <end position="1056"/>
    </location>
</feature>
<sequence>MEVLCVCFSTDMKYVVSVGYQHDMVVNVWDWKAKVIVAKNKVSSKVSALSVSQDSSYFVTVGNRHVKFWYMETSKKIKVNGTVPLIGRSGLLGDLHDNIFSGVACGKGTNSGSTFCIAYSGVLCQFNEKRVLEKWIKLKVSASYCLAVTECFVFCGCVNGTVRMFSAQNLQYITDLPKPHYLGIDVAIGTDPSALFAKQQDSSYPDTCALVYYESNQWLCCVYNDHSIYVWDVNDTKKVGKVYSGLYHNSFVWNIEMFPEVGSKSCVPPGSFVSCSSDNTIRLWNIEKNSNLKLRRNIYCDDLHKVIYVDNNTQYLKDTSGMSEKSDSRDPKSGIRVLKIHPDGQHLASGDREGNIRIYDLEIFNELLTIEAHDGEVMCLEYSQPVNGVTLLASASRDRLIHVLNVKKDYMLEQTLDDHSSSITAVRFAGDGEELNLISCGADKSIYFRPGHVLSDGITFSRLHHIVEKTTLYDLDVDVNQRTVAVACQDKNIRFYNISTGKQEKVLKSSPSGGALLKVQIDPSGTFFVTSCSNKNISFFDLQSGECVAVVYGHSDLVTDMKFTYDCKRLITVSGDSCMFIWKLDPDMTDCMRQHLRDMASLGDCKVSANEKSLLHNRETCLSDFLNFQEDIFMEKSCETDDTSVQTPSKDHSEADPTFLQTNGKMPLWLRKLDKENEPMLNYPTNKAYQPRGRWAQSDSNIIIRNLVEKEEQSYCYTPNQEEAEHTFVHDQTEFVFVEPQNFQHLLESEEEITDCLVNGTSIQEISTTYEDSDVKAQSLDSDGGILFPSYLQLSDQDESDFAVEEHHIFSDTFDMTDAKIMHDPMSNDHDRDGDSSTSETYSEAELNENDFPGTSQPRTPEKEKMFLQNFSTLSDDFAEERFDYTLNDLKPPDENEQDLFPNHRLSISSIFLSQCQKNSRPKNTHLSPEKSGIASFKIEHEQLNSTEIKEKETKGNILDELEEKKNRKATESPKLSSDFQKAQANEKLTLRSSFPGCWPSRNGALHKANKGRSYMDATASSKAKIFRSVSMGDSINTTPTEDQRKISNLSRPASSNDLFTLDQTKSKCTEDVLGHFSLSKTN</sequence>
<dbReference type="AlphaFoldDB" id="A0A8T2JXI2"/>
<feature type="non-terminal residue" evidence="5">
    <location>
        <position position="1083"/>
    </location>
</feature>
<organism evidence="5 6">
    <name type="scientific">Hymenochirus boettgeri</name>
    <name type="common">Congo dwarf clawed frog</name>
    <dbReference type="NCBI Taxonomy" id="247094"/>
    <lineage>
        <taxon>Eukaryota</taxon>
        <taxon>Metazoa</taxon>
        <taxon>Chordata</taxon>
        <taxon>Craniata</taxon>
        <taxon>Vertebrata</taxon>
        <taxon>Euteleostomi</taxon>
        <taxon>Amphibia</taxon>
        <taxon>Batrachia</taxon>
        <taxon>Anura</taxon>
        <taxon>Pipoidea</taxon>
        <taxon>Pipidae</taxon>
        <taxon>Pipinae</taxon>
        <taxon>Hymenochirus</taxon>
    </lineage>
</organism>
<dbReference type="SUPFAM" id="SSF50978">
    <property type="entry name" value="WD40 repeat-like"/>
    <property type="match status" value="2"/>
</dbReference>
<feature type="compositionally biased region" description="Basic and acidic residues" evidence="3">
    <location>
        <begin position="821"/>
        <end position="835"/>
    </location>
</feature>
<dbReference type="Gene3D" id="2.130.10.10">
    <property type="entry name" value="YVTN repeat-like/Quinoprotein amine dehydrogenase"/>
    <property type="match status" value="4"/>
</dbReference>
<evidence type="ECO:0000259" key="4">
    <source>
        <dbReference type="Pfam" id="PF24782"/>
    </source>
</evidence>
<dbReference type="PANTHER" id="PTHR45589:SF3">
    <property type="entry name" value="WD REPEAT-CONTAINING PROTEIN 62"/>
    <property type="match status" value="1"/>
</dbReference>
<dbReference type="InterPro" id="IPR036322">
    <property type="entry name" value="WD40_repeat_dom_sf"/>
</dbReference>
<evidence type="ECO:0000256" key="2">
    <source>
        <dbReference type="PROSITE-ProRule" id="PRU00221"/>
    </source>
</evidence>
<feature type="domain" description="MABP1/WDR62 second WD40" evidence="4">
    <location>
        <begin position="252"/>
        <end position="584"/>
    </location>
</feature>